<evidence type="ECO:0000256" key="1">
    <source>
        <dbReference type="SAM" id="SignalP"/>
    </source>
</evidence>
<evidence type="ECO:0000313" key="3">
    <source>
        <dbReference type="Proteomes" id="UP000076407"/>
    </source>
</evidence>
<dbReference type="VEuPathDB" id="VectorBase:AQUA017139"/>
<evidence type="ECO:0000313" key="2">
    <source>
        <dbReference type="EnsemblMetazoa" id="AQUA017139-PA"/>
    </source>
</evidence>
<keyword evidence="1" id="KW-0732">Signal</keyword>
<accession>A0A453Z3A7</accession>
<sequence length="266" mass="28836">MWRLPTVLLLLVHCLAVVHLLGFKFVNPWPLCPANDKRLLSLFNLLCNTTQTSTVTTRDACYGCFFRAGSLAAGPTQLAAISQCASLYLINTSYATCATNLAVRKDVIHHRKLAKSSALQGIVTGSRPVIVSPTSGTTVDCYSGHCEFVQCIRRINGNMLINQCILQTLVNRDLNVEAQRVGFYVNTTSCILARARCDPYNPITGQLQQPLNVPAGTTGRTGSNSLQISPTGDVRIVSFPMKVAVGDAFCTSRTMLDQSTFGNSIC</sequence>
<protein>
    <submittedName>
        <fullName evidence="2">Uncharacterized protein</fullName>
    </submittedName>
</protein>
<proteinExistence type="predicted"/>
<dbReference type="EnsemblMetazoa" id="AQUA017139-RA">
    <property type="protein sequence ID" value="AQUA017139-PA"/>
    <property type="gene ID" value="AQUA017139"/>
</dbReference>
<organism evidence="2 3">
    <name type="scientific">Anopheles quadriannulatus</name>
    <name type="common">Mosquito</name>
    <dbReference type="NCBI Taxonomy" id="34691"/>
    <lineage>
        <taxon>Eukaryota</taxon>
        <taxon>Metazoa</taxon>
        <taxon>Ecdysozoa</taxon>
        <taxon>Arthropoda</taxon>
        <taxon>Hexapoda</taxon>
        <taxon>Insecta</taxon>
        <taxon>Pterygota</taxon>
        <taxon>Neoptera</taxon>
        <taxon>Endopterygota</taxon>
        <taxon>Diptera</taxon>
        <taxon>Nematocera</taxon>
        <taxon>Culicoidea</taxon>
        <taxon>Culicidae</taxon>
        <taxon>Anophelinae</taxon>
        <taxon>Anopheles</taxon>
    </lineage>
</organism>
<feature type="signal peptide" evidence="1">
    <location>
        <begin position="1"/>
        <end position="20"/>
    </location>
</feature>
<dbReference type="Proteomes" id="UP000076407">
    <property type="component" value="Unassembled WGS sequence"/>
</dbReference>
<keyword evidence="3" id="KW-1185">Reference proteome</keyword>
<reference evidence="2" key="1">
    <citation type="submission" date="2020-05" db="UniProtKB">
        <authorList>
            <consortium name="EnsemblMetazoa"/>
        </authorList>
    </citation>
    <scope>IDENTIFICATION</scope>
    <source>
        <strain evidence="2">SANGQUA</strain>
    </source>
</reference>
<dbReference type="AlphaFoldDB" id="A0A453Z3A7"/>
<feature type="chain" id="PRO_5019011025" evidence="1">
    <location>
        <begin position="21"/>
        <end position="266"/>
    </location>
</feature>
<name>A0A453Z3A7_ANOQN</name>